<accession>A0A9W9XUF6</accession>
<feature type="transmembrane region" description="Helical" evidence="15">
    <location>
        <begin position="328"/>
        <end position="346"/>
    </location>
</feature>
<evidence type="ECO:0000256" key="13">
    <source>
        <dbReference type="ARBA" id="ARBA00030253"/>
    </source>
</evidence>
<dbReference type="Proteomes" id="UP001149954">
    <property type="component" value="Unassembled WGS sequence"/>
</dbReference>
<dbReference type="InterPro" id="IPR006369">
    <property type="entry name" value="Protohaem_IX_farnesylTrfase"/>
</dbReference>
<dbReference type="Gene3D" id="1.10.357.140">
    <property type="entry name" value="UbiA prenyltransferase"/>
    <property type="match status" value="1"/>
</dbReference>
<keyword evidence="10" id="KW-0496">Mitochondrion</keyword>
<dbReference type="CDD" id="cd13957">
    <property type="entry name" value="PT_UbiA_Cox10"/>
    <property type="match status" value="1"/>
</dbReference>
<evidence type="ECO:0000256" key="3">
    <source>
        <dbReference type="ARBA" id="ARBA00004225"/>
    </source>
</evidence>
<feature type="transmembrane region" description="Helical" evidence="15">
    <location>
        <begin position="300"/>
        <end position="322"/>
    </location>
</feature>
<reference evidence="16" key="2">
    <citation type="journal article" date="2023" name="IMA Fungus">
        <title>Comparative genomic study of the Penicillium genus elucidates a diverse pangenome and 15 lateral gene transfer events.</title>
        <authorList>
            <person name="Petersen C."/>
            <person name="Sorensen T."/>
            <person name="Nielsen M.R."/>
            <person name="Sondergaard T.E."/>
            <person name="Sorensen J.L."/>
            <person name="Fitzpatrick D.A."/>
            <person name="Frisvad J.C."/>
            <person name="Nielsen K.L."/>
        </authorList>
    </citation>
    <scope>NUCLEOTIDE SEQUENCE</scope>
    <source>
        <strain evidence="16">IBT 29495</strain>
    </source>
</reference>
<evidence type="ECO:0000256" key="4">
    <source>
        <dbReference type="ARBA" id="ARBA00005985"/>
    </source>
</evidence>
<feature type="transmembrane region" description="Helical" evidence="15">
    <location>
        <begin position="497"/>
        <end position="515"/>
    </location>
</feature>
<proteinExistence type="inferred from homology"/>
<feature type="transmembrane region" description="Helical" evidence="15">
    <location>
        <begin position="353"/>
        <end position="374"/>
    </location>
</feature>
<evidence type="ECO:0000313" key="17">
    <source>
        <dbReference type="Proteomes" id="UP001149954"/>
    </source>
</evidence>
<evidence type="ECO:0000256" key="12">
    <source>
        <dbReference type="ARBA" id="ARBA00023136"/>
    </source>
</evidence>
<feature type="transmembrane region" description="Helical" evidence="15">
    <location>
        <begin position="218"/>
        <end position="236"/>
    </location>
</feature>
<keyword evidence="11" id="KW-0350">Heme biosynthesis</keyword>
<dbReference type="PANTHER" id="PTHR43448">
    <property type="entry name" value="PROTOHEME IX FARNESYLTRANSFERASE, MITOCHONDRIAL"/>
    <property type="match status" value="1"/>
</dbReference>
<feature type="transmembrane region" description="Helical" evidence="15">
    <location>
        <begin position="394"/>
        <end position="414"/>
    </location>
</feature>
<organism evidence="16 17">
    <name type="scientific">Penicillium fimorum</name>
    <dbReference type="NCBI Taxonomy" id="1882269"/>
    <lineage>
        <taxon>Eukaryota</taxon>
        <taxon>Fungi</taxon>
        <taxon>Dikarya</taxon>
        <taxon>Ascomycota</taxon>
        <taxon>Pezizomycotina</taxon>
        <taxon>Eurotiomycetes</taxon>
        <taxon>Eurotiomycetidae</taxon>
        <taxon>Eurotiales</taxon>
        <taxon>Aspergillaceae</taxon>
        <taxon>Penicillium</taxon>
    </lineage>
</organism>
<dbReference type="GO" id="GO:0006784">
    <property type="term" value="P:heme A biosynthetic process"/>
    <property type="evidence" value="ECO:0007669"/>
    <property type="project" value="TreeGrafter"/>
</dbReference>
<name>A0A9W9XUF6_9EURO</name>
<evidence type="ECO:0000256" key="15">
    <source>
        <dbReference type="SAM" id="Phobius"/>
    </source>
</evidence>
<dbReference type="EMBL" id="JAPWDS010000003">
    <property type="protein sequence ID" value="KAJ5503384.1"/>
    <property type="molecule type" value="Genomic_DNA"/>
</dbReference>
<dbReference type="InterPro" id="IPR000537">
    <property type="entry name" value="UbiA_prenyltransferase"/>
</dbReference>
<evidence type="ECO:0000256" key="2">
    <source>
        <dbReference type="ARBA" id="ARBA00004013"/>
    </source>
</evidence>
<gene>
    <name evidence="16" type="ORF">N7463_006258</name>
</gene>
<dbReference type="NCBIfam" id="TIGR01473">
    <property type="entry name" value="cyoE_ctaB"/>
    <property type="match status" value="1"/>
</dbReference>
<keyword evidence="12 15" id="KW-0472">Membrane</keyword>
<evidence type="ECO:0000256" key="11">
    <source>
        <dbReference type="ARBA" id="ARBA00023133"/>
    </source>
</evidence>
<dbReference type="OrthoDB" id="5211at2759"/>
<comment type="caution">
    <text evidence="16">The sequence shown here is derived from an EMBL/GenBank/DDBJ whole genome shotgun (WGS) entry which is preliminary data.</text>
</comment>
<comment type="subcellular location">
    <subcellularLocation>
        <location evidence="3">Mitochondrion membrane</location>
        <topology evidence="3">Multi-pass membrane protein</topology>
    </subcellularLocation>
</comment>
<protein>
    <recommendedName>
        <fullName evidence="5">Protoheme IX farnesyltransferase, mitochondrial</fullName>
    </recommendedName>
    <alternativeName>
        <fullName evidence="13">Heme O synthase</fullName>
    </alternativeName>
</protein>
<dbReference type="InterPro" id="IPR030470">
    <property type="entry name" value="UbiA_prenylTrfase_CS"/>
</dbReference>
<comment type="function">
    <text evidence="2">Converts protoheme IX and farnesyl diphosphate to heme O.</text>
</comment>
<evidence type="ECO:0000256" key="6">
    <source>
        <dbReference type="ARBA" id="ARBA00022679"/>
    </source>
</evidence>
<evidence type="ECO:0000256" key="1">
    <source>
        <dbReference type="ARBA" id="ARBA00001946"/>
    </source>
</evidence>
<evidence type="ECO:0000256" key="7">
    <source>
        <dbReference type="ARBA" id="ARBA00022692"/>
    </source>
</evidence>
<reference evidence="16" key="1">
    <citation type="submission" date="2022-12" db="EMBL/GenBank/DDBJ databases">
        <authorList>
            <person name="Petersen C."/>
        </authorList>
    </citation>
    <scope>NUCLEOTIDE SEQUENCE</scope>
    <source>
        <strain evidence="16">IBT 29495</strain>
    </source>
</reference>
<feature type="transmembrane region" description="Helical" evidence="15">
    <location>
        <begin position="447"/>
        <end position="477"/>
    </location>
</feature>
<evidence type="ECO:0000256" key="14">
    <source>
        <dbReference type="SAM" id="MobiDB-lite"/>
    </source>
</evidence>
<dbReference type="GO" id="GO:0031966">
    <property type="term" value="C:mitochondrial membrane"/>
    <property type="evidence" value="ECO:0007669"/>
    <property type="project" value="UniProtKB-SubCell"/>
</dbReference>
<comment type="similarity">
    <text evidence="4">Belongs to the UbiA prenyltransferase family.</text>
</comment>
<evidence type="ECO:0000256" key="9">
    <source>
        <dbReference type="ARBA" id="ARBA00022989"/>
    </source>
</evidence>
<sequence length="573" mass="63034">MLRRIIVDILKVRTDVARAPPGKFNFSRSLFFLLHDRPAMIPLRPSLLRRPREAIVCTQCLFGPRFVRPEGIRGFLSSSKRRTGTADDQSPSVFHKSYFSANRFNDGSNSKGGLLSSLASSNAKSKSTASSPSDAYASQTNLSATASSAAAIATEATPEELPHRRRKRLKEESKATEQPEHSLPLDASAQLSNFSSTLPTTSLRRKLAAYLALTKPRLSFLIVLTTTSAYGMYPLSSLLALDPAMTPLPTLSTSTLTFIYLTAGTFLSCCSANTLNMMFEPKFDALMSRTRNRPIVRGLISPRAALLFAIGTAVAGLSLLYVGTNPTTTALSAANIFLYAFVYTPLKRIHVINTWVGAVVGGIPPLMGWIAAAGQTATMGHDTWRDMLFSEQSIGGWLLGGILFAWQFPHFNALSHLIRDEYKAAGYRMLCWVNPARSARVALRYSILMFPISIGLWWVNVVGSGFLVGSTVANGWLVHEAYYFWRHQGANGTARGLFWASIWQLPILLVGGLVTKKGLWDGVWRNIFGQSDEEDDEYLYYEDEEELEGEKAKVKEAASSRAQSIQTSTLSTV</sequence>
<dbReference type="PROSITE" id="PS00943">
    <property type="entry name" value="UBIA"/>
    <property type="match status" value="1"/>
</dbReference>
<dbReference type="InterPro" id="IPR044878">
    <property type="entry name" value="UbiA_sf"/>
</dbReference>
<dbReference type="FunFam" id="1.10.357.140:FF:000004">
    <property type="entry name" value="Protoheme IX farnesyltransferase, mitochondrial"/>
    <property type="match status" value="1"/>
</dbReference>
<feature type="compositionally biased region" description="Basic and acidic residues" evidence="14">
    <location>
        <begin position="169"/>
        <end position="180"/>
    </location>
</feature>
<dbReference type="GO" id="GO:0008495">
    <property type="term" value="F:protoheme IX farnesyltransferase activity"/>
    <property type="evidence" value="ECO:0007669"/>
    <property type="project" value="InterPro"/>
</dbReference>
<evidence type="ECO:0000256" key="8">
    <source>
        <dbReference type="ARBA" id="ARBA00022946"/>
    </source>
</evidence>
<evidence type="ECO:0000256" key="10">
    <source>
        <dbReference type="ARBA" id="ARBA00023128"/>
    </source>
</evidence>
<feature type="region of interest" description="Disordered" evidence="14">
    <location>
        <begin position="148"/>
        <end position="186"/>
    </location>
</feature>
<keyword evidence="6" id="KW-0808">Transferase</keyword>
<keyword evidence="9 15" id="KW-1133">Transmembrane helix</keyword>
<dbReference type="Pfam" id="PF01040">
    <property type="entry name" value="UbiA"/>
    <property type="match status" value="1"/>
</dbReference>
<keyword evidence="17" id="KW-1185">Reference proteome</keyword>
<feature type="transmembrane region" description="Helical" evidence="15">
    <location>
        <begin position="256"/>
        <end position="279"/>
    </location>
</feature>
<dbReference type="AlphaFoldDB" id="A0A9W9XUF6"/>
<dbReference type="HAMAP" id="MF_00154">
    <property type="entry name" value="CyoE_CtaB"/>
    <property type="match status" value="1"/>
</dbReference>
<keyword evidence="8" id="KW-0809">Transit peptide</keyword>
<evidence type="ECO:0000256" key="5">
    <source>
        <dbReference type="ARBA" id="ARBA00016335"/>
    </source>
</evidence>
<evidence type="ECO:0000313" key="16">
    <source>
        <dbReference type="EMBL" id="KAJ5503384.1"/>
    </source>
</evidence>
<dbReference type="PANTHER" id="PTHR43448:SF2">
    <property type="entry name" value="PROTOHEME IX FARNESYLTRANSFERASE, MITOCHONDRIAL"/>
    <property type="match status" value="1"/>
</dbReference>
<comment type="cofactor">
    <cofactor evidence="1">
        <name>Mg(2+)</name>
        <dbReference type="ChEBI" id="CHEBI:18420"/>
    </cofactor>
</comment>
<keyword evidence="7 15" id="KW-0812">Transmembrane</keyword>